<comment type="caution">
    <text evidence="1">The sequence shown here is derived from an EMBL/GenBank/DDBJ whole genome shotgun (WGS) entry which is preliminary data.</text>
</comment>
<dbReference type="EMBL" id="PEZP01000039">
    <property type="protein sequence ID" value="PIT97934.1"/>
    <property type="molecule type" value="Genomic_DNA"/>
</dbReference>
<evidence type="ECO:0000313" key="1">
    <source>
        <dbReference type="EMBL" id="PIT97934.1"/>
    </source>
</evidence>
<name>A0A2M6WYT5_9BACT</name>
<proteinExistence type="predicted"/>
<reference evidence="2" key="1">
    <citation type="submission" date="2017-09" db="EMBL/GenBank/DDBJ databases">
        <title>Depth-based differentiation of microbial function through sediment-hosted aquifers and enrichment of novel symbionts in the deep terrestrial subsurface.</title>
        <authorList>
            <person name="Probst A.J."/>
            <person name="Ladd B."/>
            <person name="Jarett J.K."/>
            <person name="Geller-Mcgrath D.E."/>
            <person name="Sieber C.M.K."/>
            <person name="Emerson J.B."/>
            <person name="Anantharaman K."/>
            <person name="Thomas B.C."/>
            <person name="Malmstrom R."/>
            <person name="Stieglmeier M."/>
            <person name="Klingl A."/>
            <person name="Woyke T."/>
            <person name="Ryan C.M."/>
            <person name="Banfield J.F."/>
        </authorList>
    </citation>
    <scope>NUCLEOTIDE SEQUENCE [LARGE SCALE GENOMIC DNA]</scope>
</reference>
<evidence type="ECO:0000313" key="2">
    <source>
        <dbReference type="Proteomes" id="UP000230731"/>
    </source>
</evidence>
<dbReference type="Proteomes" id="UP000230731">
    <property type="component" value="Unassembled WGS sequence"/>
</dbReference>
<protein>
    <recommendedName>
        <fullName evidence="3">Cupin 2 conserved barrel domain-containing protein</fullName>
    </recommendedName>
</protein>
<gene>
    <name evidence="1" type="ORF">COT71_03255</name>
</gene>
<sequence>MTIAPGGNSGPEDKHTGNQIIYGIAEAATIEVEYEGHFVPFGSASIIQTNGQYHEYNRNRKEIFFLSIYGPPLYLADGNSHRHSAQRDLLCLAISGCR</sequence>
<organism evidence="1 2">
    <name type="scientific">Candidatus Andersenbacteria bacterium CG10_big_fil_rev_8_21_14_0_10_54_11</name>
    <dbReference type="NCBI Taxonomy" id="1974485"/>
    <lineage>
        <taxon>Bacteria</taxon>
        <taxon>Candidatus Anderseniibacteriota</taxon>
    </lineage>
</organism>
<evidence type="ECO:0008006" key="3">
    <source>
        <dbReference type="Google" id="ProtNLM"/>
    </source>
</evidence>
<dbReference type="AlphaFoldDB" id="A0A2M6WYT5"/>
<accession>A0A2M6WYT5</accession>